<protein>
    <recommendedName>
        <fullName evidence="2">Polysaccharide biosynthesis protein CapD-like domain-containing protein</fullName>
    </recommendedName>
</protein>
<dbReference type="PANTHER" id="PTHR43318">
    <property type="entry name" value="UDP-N-ACETYLGLUCOSAMINE 4,6-DEHYDRATASE"/>
    <property type="match status" value="1"/>
</dbReference>
<dbReference type="InterPro" id="IPR003869">
    <property type="entry name" value="Polysac_CapD-like"/>
</dbReference>
<proteinExistence type="inferred from homology"/>
<dbReference type="CDD" id="cd05237">
    <property type="entry name" value="UDP_invert_4-6DH_SDR_e"/>
    <property type="match status" value="1"/>
</dbReference>
<evidence type="ECO:0000313" key="4">
    <source>
        <dbReference type="Proteomes" id="UP001501736"/>
    </source>
</evidence>
<dbReference type="PANTHER" id="PTHR43318:SF1">
    <property type="entry name" value="POLYSACCHARIDE BIOSYNTHESIS PROTEIN EPSC-RELATED"/>
    <property type="match status" value="1"/>
</dbReference>
<reference evidence="4" key="1">
    <citation type="journal article" date="2019" name="Int. J. Syst. Evol. Microbiol.">
        <title>The Global Catalogue of Microorganisms (GCM) 10K type strain sequencing project: providing services to taxonomists for standard genome sequencing and annotation.</title>
        <authorList>
            <consortium name="The Broad Institute Genomics Platform"/>
            <consortium name="The Broad Institute Genome Sequencing Center for Infectious Disease"/>
            <person name="Wu L."/>
            <person name="Ma J."/>
        </authorList>
    </citation>
    <scope>NUCLEOTIDE SEQUENCE [LARGE SCALE GENOMIC DNA]</scope>
    <source>
        <strain evidence="4">JCM 11483</strain>
    </source>
</reference>
<evidence type="ECO:0000259" key="2">
    <source>
        <dbReference type="Pfam" id="PF02719"/>
    </source>
</evidence>
<dbReference type="InterPro" id="IPR051203">
    <property type="entry name" value="Polysaccharide_Synthase-Rel"/>
</dbReference>
<name>A0ABP6RIS1_9MICC</name>
<keyword evidence="4" id="KW-1185">Reference proteome</keyword>
<organism evidence="3 4">
    <name type="scientific">Nesterenkonia halobia</name>
    <dbReference type="NCBI Taxonomy" id="37922"/>
    <lineage>
        <taxon>Bacteria</taxon>
        <taxon>Bacillati</taxon>
        <taxon>Actinomycetota</taxon>
        <taxon>Actinomycetes</taxon>
        <taxon>Micrococcales</taxon>
        <taxon>Micrococcaceae</taxon>
        <taxon>Nesterenkonia</taxon>
    </lineage>
</organism>
<sequence length="395" mass="42571">MIRRLLGRRDGRDRLVPRVPDGAAVEPRLIPAPLDMQDLTRRLVALSGHSPQAPDLGAAGELVAGRRVLVTGAGGSIGAELVRQLRGLGPAQLVLLDRDESALHELLMSVDGAALLDTPETVLADIRDPRSLDAAFAEHRPEMVFHAAALKHLPLLQRFPREAWMTNVHGTRHVLDAAYRHGTRRFVNISTDKAASPSSVLGRSKRVAEALTAHVAEHTGLPFVSVRFGNVLGSRGSVVPAFVEQVRRGGPLTITHPEVSRFVMTIPQACALVLSATTVGGPGETLVLDMGEPVRIVDLAGAITELSGVECPIIYTGLRPGEKLHEELFSEHEQLDRTEQDGISRIRCTPIDPAALPGIDAWSPHVREMMVPSVRDPLAVARATSDEQARPLVVS</sequence>
<dbReference type="Gene3D" id="3.40.50.720">
    <property type="entry name" value="NAD(P)-binding Rossmann-like Domain"/>
    <property type="match status" value="1"/>
</dbReference>
<dbReference type="InterPro" id="IPR036291">
    <property type="entry name" value="NAD(P)-bd_dom_sf"/>
</dbReference>
<dbReference type="Pfam" id="PF02719">
    <property type="entry name" value="Polysacc_synt_2"/>
    <property type="match status" value="1"/>
</dbReference>
<dbReference type="Proteomes" id="UP001501736">
    <property type="component" value="Unassembled WGS sequence"/>
</dbReference>
<comment type="caution">
    <text evidence="3">The sequence shown here is derived from an EMBL/GenBank/DDBJ whole genome shotgun (WGS) entry which is preliminary data.</text>
</comment>
<accession>A0ABP6RIS1</accession>
<evidence type="ECO:0000313" key="3">
    <source>
        <dbReference type="EMBL" id="GAA3287852.1"/>
    </source>
</evidence>
<dbReference type="RefSeq" id="WP_344721943.1">
    <property type="nucleotide sequence ID" value="NZ_BAAAYG010000014.1"/>
</dbReference>
<evidence type="ECO:0000256" key="1">
    <source>
        <dbReference type="ARBA" id="ARBA00007430"/>
    </source>
</evidence>
<dbReference type="SUPFAM" id="SSF51735">
    <property type="entry name" value="NAD(P)-binding Rossmann-fold domains"/>
    <property type="match status" value="1"/>
</dbReference>
<dbReference type="EMBL" id="BAAAYG010000014">
    <property type="protein sequence ID" value="GAA3287852.1"/>
    <property type="molecule type" value="Genomic_DNA"/>
</dbReference>
<gene>
    <name evidence="3" type="ORF">GCM10020260_25180</name>
</gene>
<feature type="domain" description="Polysaccharide biosynthesis protein CapD-like" evidence="2">
    <location>
        <begin position="68"/>
        <end position="346"/>
    </location>
</feature>
<comment type="similarity">
    <text evidence="1">Belongs to the polysaccharide synthase family.</text>
</comment>